<accession>A0ABY8HDI4</accession>
<dbReference type="GeneID" id="29518708"/>
<sequence>MAVTGNYAGNVYVPICQTLANTTKIAVGTAMDDDTLTLASFAFCNDNASAVVCQLYWYDAANTTEHLIWQKPVATDATEVVESLPLRLREGDEIRVVGNSSVHVTLIFMLNFALTR</sequence>
<dbReference type="RefSeq" id="WP_034806387.1">
    <property type="nucleotide sequence ID" value="NZ_CP015880.1"/>
</dbReference>
<reference evidence="1 2" key="1">
    <citation type="submission" date="2023-03" db="EMBL/GenBank/DDBJ databases">
        <title>Comparative genome and transcriptome analysis combination mining strategies for increasing vitamin B12 production of Ensifer adhaerens strain.</title>
        <authorList>
            <person name="Yongheng L."/>
        </authorList>
    </citation>
    <scope>NUCLEOTIDE SEQUENCE [LARGE SCALE GENOMIC DNA]</scope>
    <source>
        <strain evidence="1 2">Casida A-T305</strain>
    </source>
</reference>
<dbReference type="Proteomes" id="UP001214094">
    <property type="component" value="Chromosome"/>
</dbReference>
<evidence type="ECO:0000313" key="2">
    <source>
        <dbReference type="Proteomes" id="UP001214094"/>
    </source>
</evidence>
<protein>
    <submittedName>
        <fullName evidence="1">Uncharacterized protein</fullName>
    </submittedName>
</protein>
<keyword evidence="2" id="KW-1185">Reference proteome</keyword>
<organism evidence="1 2">
    <name type="scientific">Ensifer adhaerens</name>
    <name type="common">Sinorhizobium morelense</name>
    <dbReference type="NCBI Taxonomy" id="106592"/>
    <lineage>
        <taxon>Bacteria</taxon>
        <taxon>Pseudomonadati</taxon>
        <taxon>Pseudomonadota</taxon>
        <taxon>Alphaproteobacteria</taxon>
        <taxon>Hyphomicrobiales</taxon>
        <taxon>Rhizobiaceae</taxon>
        <taxon>Sinorhizobium/Ensifer group</taxon>
        <taxon>Ensifer</taxon>
    </lineage>
</organism>
<proteinExistence type="predicted"/>
<name>A0ABY8HDI4_ENSAD</name>
<gene>
    <name evidence="1" type="ORF">P4B07_14780</name>
</gene>
<dbReference type="EMBL" id="CP121308">
    <property type="protein sequence ID" value="WFP89816.1"/>
    <property type="molecule type" value="Genomic_DNA"/>
</dbReference>
<evidence type="ECO:0000313" key="1">
    <source>
        <dbReference type="EMBL" id="WFP89816.1"/>
    </source>
</evidence>